<accession>A0A7U9XW69</accession>
<protein>
    <recommendedName>
        <fullName evidence="3">Cell division protein SepF</fullName>
    </recommendedName>
</protein>
<sequence length="112" mass="12950">MGLFSKKQKNQKQLKFESKESTYDQIIFEKLESDQDTYLTNLADQMIDGHPLILNFEPLDIDQANKVIAFFSGIVYAVKGEIVLIQEKVFMFANKDVYLDGSMDEFIKDIVE</sequence>
<dbReference type="Gene3D" id="3.30.110.150">
    <property type="entry name" value="SepF-like protein"/>
    <property type="match status" value="1"/>
</dbReference>
<dbReference type="EMBL" id="AP024412">
    <property type="protein sequence ID" value="BCR35937.1"/>
    <property type="molecule type" value="Genomic_DNA"/>
</dbReference>
<dbReference type="KEGG" id="manr:MPAN_008300"/>
<dbReference type="InterPro" id="IPR038594">
    <property type="entry name" value="SepF-like_sf"/>
</dbReference>
<evidence type="ECO:0000313" key="1">
    <source>
        <dbReference type="EMBL" id="BCR35937.1"/>
    </source>
</evidence>
<gene>
    <name evidence="1" type="ORF">MPAN_008300</name>
</gene>
<reference evidence="1" key="1">
    <citation type="submission" date="2021-01" db="EMBL/GenBank/DDBJ databases">
        <title>Draft genome sequence of Acholeplasmataceae bacterium strain Mahy22.</title>
        <authorList>
            <person name="Watanabe M."/>
            <person name="Kojima H."/>
            <person name="Fukui M."/>
        </authorList>
    </citation>
    <scope>NUCLEOTIDE SEQUENCE</scope>
    <source>
        <strain evidence="1">Mahy22</strain>
    </source>
</reference>
<dbReference type="GO" id="GO:0090529">
    <property type="term" value="P:cell septum assembly"/>
    <property type="evidence" value="ECO:0007669"/>
    <property type="project" value="InterPro"/>
</dbReference>
<dbReference type="RefSeq" id="WP_176239781.1">
    <property type="nucleotide sequence ID" value="NZ_AP024412.1"/>
</dbReference>
<name>A0A7U9XW69_9MOLU</name>
<evidence type="ECO:0008006" key="3">
    <source>
        <dbReference type="Google" id="ProtNLM"/>
    </source>
</evidence>
<evidence type="ECO:0000313" key="2">
    <source>
        <dbReference type="Proteomes" id="UP000620133"/>
    </source>
</evidence>
<dbReference type="Pfam" id="PF04472">
    <property type="entry name" value="SepF"/>
    <property type="match status" value="1"/>
</dbReference>
<keyword evidence="2" id="KW-1185">Reference proteome</keyword>
<dbReference type="InterPro" id="IPR007561">
    <property type="entry name" value="Cell_div_SepF/SepF-rel"/>
</dbReference>
<organism evidence="1 2">
    <name type="scientific">Mariniplasma anaerobium</name>
    <dbReference type="NCBI Taxonomy" id="2735436"/>
    <lineage>
        <taxon>Bacteria</taxon>
        <taxon>Bacillati</taxon>
        <taxon>Mycoplasmatota</taxon>
        <taxon>Mollicutes</taxon>
        <taxon>Acholeplasmatales</taxon>
        <taxon>Acholeplasmataceae</taxon>
        <taxon>Mariniplasma</taxon>
    </lineage>
</organism>
<dbReference type="Proteomes" id="UP000620133">
    <property type="component" value="Chromosome"/>
</dbReference>
<dbReference type="AlphaFoldDB" id="A0A7U9XW69"/>
<proteinExistence type="predicted"/>